<reference evidence="17" key="3">
    <citation type="submission" date="2025-08" db="UniProtKB">
        <authorList>
            <consortium name="Ensembl"/>
        </authorList>
    </citation>
    <scope>IDENTIFICATION</scope>
</reference>
<sequence>VEVEESAPPEENKDEQLDLPEGITVGPPPHVFGQFGSGDPRLIITHIVNYNFKSYAGKRVLGPFHKSFTAIIGPNGSGKSNVIDSMLFVFGYRANKIRSKKLSVLIHDSENHKEATSCTVEVHFEKIRGKDESGYCSVPNSGFSVSRTARKDNTSQYFINDRRVMFKEVATLLQDSGIDLNHNRFLILQGEVEQIAMMTPKALTAHGDGMLEYLEDIIGSSRYKEAIEQLHKEIEVLDEERKDKLSRVKVVEKDKDQLEPIRNEALDFLRKKNERTGLENMQIQCYINSRNNLSRENEHSKAKIDEILAKVSEFEEGFRSVKEEKKEKAKECAKAAKAKERVAATLVGKRDEMRALEKRNVKVFEDRKHRKGKIKELTKKLEKEKKKISDLETLPEKHENEILELTEEREELEKRKREIEESLKEAMHDLKEETQQLQDQKEEQEKLLLGEVKYVNEAKQQLDLASTELGLFATKLTNAENAVARCQSRMQEASDAEKTAKRKLAELQAKGSIDLEKEVKSTQLEQEVEALIPEERKLESKVQESTSTLMEARHSAQANRSRGKVINFLMQLKNTGKVPGIYGRLGDLGAIDTRYDVAISSCCPALENVLVDSIETARDCVEQLKRNDVGQATFIALDKMQKHEHALNNVPNTALPRLVDLIQVKEKKYHVAFYHALRDTLVAEELNVASKVAYDKKRRWRVVTLQGELIDTSGTMSGGGNRVSRGRMGSNICNESTPAEIDAMEKKKNNFEQKYEQVRERRVQCEQELAEKREVLRNTVTQTKLLQHDSKNQHDVVAEMKRLMPQLERELNAAQPDPVQHKALQNKVKQLTKAYDAASTKTESIEKKKNELNSEISRIQDTKLSPLREKLKSAKTTLEEISKKITKLKVAVTTAKRNYVKCEKSIENTQSPKLEGDSLETLEEEWKTLEVDGAAVLQALGEAEEESSKLRDALQEQQEQLKKMEKKEASVAEAYKEMKQNQEALCAGTNTRNEKIEQQKGLLGKLKLHKIDGEETLPLPSYPPEELDGVVLDELRNKITLLDIETEKLHPNMNAIEEFKAKQQVYLQRVGELDQVTGKRDKYRGMYDNLRKRRLNEFCDGFVVITNKLKEIYQMITLGGDAELEFVDSLDPFSEGINFSVRPPKKSWKTIRHLSGGEKTLSSLALVFALHYYRPTPLYVMDEIDAALDFKNVTIIAHYIKQRTRNAQFIIISLRNNMFEIADRLVGIYKTDNCTKSATIEPGLIAATASSPA</sequence>
<dbReference type="GO" id="GO:0005634">
    <property type="term" value="C:nucleus"/>
    <property type="evidence" value="ECO:0007669"/>
    <property type="project" value="UniProtKB-SubCell"/>
</dbReference>
<dbReference type="FunCoup" id="F7ADN1">
    <property type="interactions" value="415"/>
</dbReference>
<keyword evidence="18" id="KW-1185">Reference proteome</keyword>
<dbReference type="STRING" id="7719.ENSCINP00000007558"/>
<dbReference type="InterPro" id="IPR024704">
    <property type="entry name" value="SMC"/>
</dbReference>
<dbReference type="AlphaFoldDB" id="F7ADN1"/>
<evidence type="ECO:0000313" key="18">
    <source>
        <dbReference type="Proteomes" id="UP000008144"/>
    </source>
</evidence>
<keyword evidence="7" id="KW-0498">Mitosis</keyword>
<protein>
    <recommendedName>
        <fullName evidence="13">Structural maintenance of chromosomes protein</fullName>
    </recommendedName>
</protein>
<dbReference type="Ensembl" id="ENSCINT00000007558.3">
    <property type="protein sequence ID" value="ENSCINP00000007558.3"/>
    <property type="gene ID" value="ENSCING00000003660.3"/>
</dbReference>
<keyword evidence="11 13" id="KW-0539">Nucleus</keyword>
<feature type="coiled-coil region" evidence="14">
    <location>
        <begin position="821"/>
        <end position="898"/>
    </location>
</feature>
<feature type="region of interest" description="Disordered" evidence="15">
    <location>
        <begin position="1"/>
        <end position="21"/>
    </location>
</feature>
<proteinExistence type="inferred from homology"/>
<dbReference type="GO" id="GO:0016887">
    <property type="term" value="F:ATP hydrolysis activity"/>
    <property type="evidence" value="ECO:0007669"/>
    <property type="project" value="InterPro"/>
</dbReference>
<feature type="coiled-coil region" evidence="14">
    <location>
        <begin position="290"/>
        <end position="341"/>
    </location>
</feature>
<dbReference type="Gene3D" id="3.40.50.300">
    <property type="entry name" value="P-loop containing nucleotide triphosphate hydrolases"/>
    <property type="match status" value="2"/>
</dbReference>
<evidence type="ECO:0000256" key="14">
    <source>
        <dbReference type="SAM" id="Coils"/>
    </source>
</evidence>
<dbReference type="EMBL" id="EAAA01002430">
    <property type="status" value="NOT_ANNOTATED_CDS"/>
    <property type="molecule type" value="Genomic_DNA"/>
</dbReference>
<feature type="domain" description="SMC hinge" evidence="16">
    <location>
        <begin position="579"/>
        <end position="693"/>
    </location>
</feature>
<feature type="coiled-coil region" evidence="14">
    <location>
        <begin position="940"/>
        <end position="984"/>
    </location>
</feature>
<keyword evidence="10" id="KW-0226">DNA condensation</keyword>
<dbReference type="SUPFAM" id="SSF52540">
    <property type="entry name" value="P-loop containing nucleoside triphosphate hydrolases"/>
    <property type="match status" value="1"/>
</dbReference>
<evidence type="ECO:0000259" key="16">
    <source>
        <dbReference type="SMART" id="SM00968"/>
    </source>
</evidence>
<keyword evidence="4" id="KW-0158">Chromosome</keyword>
<dbReference type="Gene3D" id="1.20.1060.20">
    <property type="match status" value="1"/>
</dbReference>
<evidence type="ECO:0000256" key="4">
    <source>
        <dbReference type="ARBA" id="ARBA00022454"/>
    </source>
</evidence>
<evidence type="ECO:0000256" key="2">
    <source>
        <dbReference type="ARBA" id="ARBA00004286"/>
    </source>
</evidence>
<reference evidence="17" key="4">
    <citation type="submission" date="2025-09" db="UniProtKB">
        <authorList>
            <consortium name="Ensembl"/>
        </authorList>
    </citation>
    <scope>IDENTIFICATION</scope>
</reference>
<dbReference type="GO" id="GO:0007076">
    <property type="term" value="P:mitotic chromosome condensation"/>
    <property type="evidence" value="ECO:0000318"/>
    <property type="project" value="GO_Central"/>
</dbReference>
<keyword evidence="12" id="KW-0131">Cell cycle</keyword>
<dbReference type="FunFam" id="3.40.50.300:FF:000585">
    <property type="entry name" value="Structural maintenance of chromosomes 4"/>
    <property type="match status" value="1"/>
</dbReference>
<dbReference type="PANTHER" id="PTHR18937">
    <property type="entry name" value="STRUCTURAL MAINTENANCE OF CHROMOSOMES SMC FAMILY MEMBER"/>
    <property type="match status" value="1"/>
</dbReference>
<dbReference type="Proteomes" id="UP000008144">
    <property type="component" value="Chromosome 7"/>
</dbReference>
<feature type="coiled-coil region" evidence="14">
    <location>
        <begin position="476"/>
        <end position="510"/>
    </location>
</feature>
<dbReference type="InterPro" id="IPR027417">
    <property type="entry name" value="P-loop_NTPase"/>
</dbReference>
<evidence type="ECO:0000256" key="6">
    <source>
        <dbReference type="ARBA" id="ARBA00022741"/>
    </source>
</evidence>
<dbReference type="PANTHER" id="PTHR18937:SF172">
    <property type="entry name" value="STRUCTURAL MAINTENANCE OF CHROMOSOMES PROTEIN"/>
    <property type="match status" value="1"/>
</dbReference>
<evidence type="ECO:0000256" key="9">
    <source>
        <dbReference type="ARBA" id="ARBA00023054"/>
    </source>
</evidence>
<evidence type="ECO:0000256" key="5">
    <source>
        <dbReference type="ARBA" id="ARBA00022618"/>
    </source>
</evidence>
<evidence type="ECO:0000256" key="12">
    <source>
        <dbReference type="ARBA" id="ARBA00023306"/>
    </source>
</evidence>
<keyword evidence="9 14" id="KW-0175">Coiled coil</keyword>
<dbReference type="GO" id="GO:0000796">
    <property type="term" value="C:condensin complex"/>
    <property type="evidence" value="ECO:0000318"/>
    <property type="project" value="GO_Central"/>
</dbReference>
<feature type="coiled-coil region" evidence="14">
    <location>
        <begin position="367"/>
        <end position="450"/>
    </location>
</feature>
<keyword evidence="6" id="KW-0547">Nucleotide-binding</keyword>
<evidence type="ECO:0000256" key="8">
    <source>
        <dbReference type="ARBA" id="ARBA00022840"/>
    </source>
</evidence>
<evidence type="ECO:0000313" key="17">
    <source>
        <dbReference type="Ensembl" id="ENSCINP00000007558.3"/>
    </source>
</evidence>
<evidence type="ECO:0000256" key="7">
    <source>
        <dbReference type="ARBA" id="ARBA00022776"/>
    </source>
</evidence>
<comment type="subcellular location">
    <subcellularLocation>
        <location evidence="2">Chromosome</location>
    </subcellularLocation>
    <subcellularLocation>
        <location evidence="1 13">Nucleus</location>
    </subcellularLocation>
</comment>
<comment type="similarity">
    <text evidence="3">Belongs to the SMC family. SMC4 subfamily.</text>
</comment>
<dbReference type="Pfam" id="PF06470">
    <property type="entry name" value="SMC_hinge"/>
    <property type="match status" value="1"/>
</dbReference>
<evidence type="ECO:0000256" key="1">
    <source>
        <dbReference type="ARBA" id="ARBA00004123"/>
    </source>
</evidence>
<dbReference type="GO" id="GO:0005524">
    <property type="term" value="F:ATP binding"/>
    <property type="evidence" value="ECO:0007669"/>
    <property type="project" value="UniProtKB-KW"/>
</dbReference>
<evidence type="ECO:0000256" key="3">
    <source>
        <dbReference type="ARBA" id="ARBA00006005"/>
    </source>
</evidence>
<dbReference type="InParanoid" id="F7ADN1"/>
<dbReference type="InterPro" id="IPR010935">
    <property type="entry name" value="SMC_hinge"/>
</dbReference>
<dbReference type="FunFam" id="3.40.50.300:FF:000481">
    <property type="entry name" value="Structural maintenance of chromosomes 4"/>
    <property type="match status" value="1"/>
</dbReference>
<accession>F7ADN1</accession>
<evidence type="ECO:0000256" key="10">
    <source>
        <dbReference type="ARBA" id="ARBA00023067"/>
    </source>
</evidence>
<dbReference type="Pfam" id="PF02463">
    <property type="entry name" value="SMC_N"/>
    <property type="match status" value="1"/>
</dbReference>
<dbReference type="GeneTree" id="ENSGT00900000141094"/>
<reference evidence="18" key="1">
    <citation type="journal article" date="2002" name="Science">
        <title>The draft genome of Ciona intestinalis: insights into chordate and vertebrate origins.</title>
        <authorList>
            <person name="Dehal P."/>
            <person name="Satou Y."/>
            <person name="Campbell R.K."/>
            <person name="Chapman J."/>
            <person name="Degnan B."/>
            <person name="De Tomaso A."/>
            <person name="Davidson B."/>
            <person name="Di Gregorio A."/>
            <person name="Gelpke M."/>
            <person name="Goodstein D.M."/>
            <person name="Harafuji N."/>
            <person name="Hastings K.E."/>
            <person name="Ho I."/>
            <person name="Hotta K."/>
            <person name="Huang W."/>
            <person name="Kawashima T."/>
            <person name="Lemaire P."/>
            <person name="Martinez D."/>
            <person name="Meinertzhagen I.A."/>
            <person name="Necula S."/>
            <person name="Nonaka M."/>
            <person name="Putnam N."/>
            <person name="Rash S."/>
            <person name="Saiga H."/>
            <person name="Satake M."/>
            <person name="Terry A."/>
            <person name="Yamada L."/>
            <person name="Wang H.G."/>
            <person name="Awazu S."/>
            <person name="Azumi K."/>
            <person name="Boore J."/>
            <person name="Branno M."/>
            <person name="Chin-Bow S."/>
            <person name="DeSantis R."/>
            <person name="Doyle S."/>
            <person name="Francino P."/>
            <person name="Keys D.N."/>
            <person name="Haga S."/>
            <person name="Hayashi H."/>
            <person name="Hino K."/>
            <person name="Imai K.S."/>
            <person name="Inaba K."/>
            <person name="Kano S."/>
            <person name="Kobayashi K."/>
            <person name="Kobayashi M."/>
            <person name="Lee B.I."/>
            <person name="Makabe K.W."/>
            <person name="Manohar C."/>
            <person name="Matassi G."/>
            <person name="Medina M."/>
            <person name="Mochizuki Y."/>
            <person name="Mount S."/>
            <person name="Morishita T."/>
            <person name="Miura S."/>
            <person name="Nakayama A."/>
            <person name="Nishizaka S."/>
            <person name="Nomoto H."/>
            <person name="Ohta F."/>
            <person name="Oishi K."/>
            <person name="Rigoutsos I."/>
            <person name="Sano M."/>
            <person name="Sasaki A."/>
            <person name="Sasakura Y."/>
            <person name="Shoguchi E."/>
            <person name="Shin-i T."/>
            <person name="Spagnuolo A."/>
            <person name="Stainier D."/>
            <person name="Suzuki M.M."/>
            <person name="Tassy O."/>
            <person name="Takatori N."/>
            <person name="Tokuoka M."/>
            <person name="Yagi K."/>
            <person name="Yoshizaki F."/>
            <person name="Wada S."/>
            <person name="Zhang C."/>
            <person name="Hyatt P.D."/>
            <person name="Larimer F."/>
            <person name="Detter C."/>
            <person name="Doggett N."/>
            <person name="Glavina T."/>
            <person name="Hawkins T."/>
            <person name="Richardson P."/>
            <person name="Lucas S."/>
            <person name="Kohara Y."/>
            <person name="Levine M."/>
            <person name="Satoh N."/>
            <person name="Rokhsar D.S."/>
        </authorList>
    </citation>
    <scope>NUCLEOTIDE SEQUENCE [LARGE SCALE GENOMIC DNA]</scope>
</reference>
<name>F7ADN1_CIOIN</name>
<reference evidence="17" key="2">
    <citation type="journal article" date="2008" name="Genome Biol.">
        <title>Improved genome assembly and evidence-based global gene model set for the chordate Ciona intestinalis: new insight into intron and operon populations.</title>
        <authorList>
            <person name="Satou Y."/>
            <person name="Mineta K."/>
            <person name="Ogasawara M."/>
            <person name="Sasakura Y."/>
            <person name="Shoguchi E."/>
            <person name="Ueno K."/>
            <person name="Yamada L."/>
            <person name="Matsumoto J."/>
            <person name="Wasserscheid J."/>
            <person name="Dewar K."/>
            <person name="Wiley G.B."/>
            <person name="Macmil S.L."/>
            <person name="Roe B.A."/>
            <person name="Zeller R.W."/>
            <person name="Hastings K.E."/>
            <person name="Lemaire P."/>
            <person name="Lindquist E."/>
            <person name="Endo T."/>
            <person name="Hotta K."/>
            <person name="Inaba K."/>
        </authorList>
    </citation>
    <scope>NUCLEOTIDE SEQUENCE [LARGE SCALE GENOMIC DNA]</scope>
    <source>
        <strain evidence="17">wild type</strain>
    </source>
</reference>
<dbReference type="HOGENOM" id="CLU_001042_4_1_1"/>
<dbReference type="InterPro" id="IPR036277">
    <property type="entry name" value="SMC_hinge_sf"/>
</dbReference>
<dbReference type="Gene3D" id="3.30.70.1620">
    <property type="match status" value="1"/>
</dbReference>
<keyword evidence="8" id="KW-0067">ATP-binding</keyword>
<dbReference type="SMART" id="SM00968">
    <property type="entry name" value="SMC_hinge"/>
    <property type="match status" value="1"/>
</dbReference>
<dbReference type="SUPFAM" id="SSF75553">
    <property type="entry name" value="Smc hinge domain"/>
    <property type="match status" value="1"/>
</dbReference>
<dbReference type="GO" id="GO:0051301">
    <property type="term" value="P:cell division"/>
    <property type="evidence" value="ECO:0007669"/>
    <property type="project" value="UniProtKB-KW"/>
</dbReference>
<dbReference type="OMA" id="CPALDNM"/>
<keyword evidence="5" id="KW-0132">Cell division</keyword>
<dbReference type="PIRSF" id="PIRSF005719">
    <property type="entry name" value="SMC"/>
    <property type="match status" value="1"/>
</dbReference>
<evidence type="ECO:0000256" key="15">
    <source>
        <dbReference type="SAM" id="MobiDB-lite"/>
    </source>
</evidence>
<evidence type="ECO:0000256" key="11">
    <source>
        <dbReference type="ARBA" id="ARBA00023242"/>
    </source>
</evidence>
<feature type="coiled-coil region" evidence="14">
    <location>
        <begin position="220"/>
        <end position="247"/>
    </location>
</feature>
<evidence type="ECO:0000256" key="13">
    <source>
        <dbReference type="PIRNR" id="PIRNR005719"/>
    </source>
</evidence>
<dbReference type="EMBL" id="EAAA01002431">
    <property type="status" value="NOT_ANNOTATED_CDS"/>
    <property type="molecule type" value="Genomic_DNA"/>
</dbReference>
<organism evidence="17 18">
    <name type="scientific">Ciona intestinalis</name>
    <name type="common">Transparent sea squirt</name>
    <name type="synonym">Ascidia intestinalis</name>
    <dbReference type="NCBI Taxonomy" id="7719"/>
    <lineage>
        <taxon>Eukaryota</taxon>
        <taxon>Metazoa</taxon>
        <taxon>Chordata</taxon>
        <taxon>Tunicata</taxon>
        <taxon>Ascidiacea</taxon>
        <taxon>Phlebobranchia</taxon>
        <taxon>Cionidae</taxon>
        <taxon>Ciona</taxon>
    </lineage>
</organism>
<dbReference type="InterPro" id="IPR003395">
    <property type="entry name" value="RecF/RecN/SMC_N"/>
</dbReference>
<feature type="coiled-coil region" evidence="14">
    <location>
        <begin position="741"/>
        <end position="775"/>
    </location>
</feature>